<dbReference type="SUPFAM" id="SSF48150">
    <property type="entry name" value="DNA-glycosylase"/>
    <property type="match status" value="1"/>
</dbReference>
<dbReference type="InterPro" id="IPR044298">
    <property type="entry name" value="MIG/MutY"/>
</dbReference>
<evidence type="ECO:0000256" key="8">
    <source>
        <dbReference type="ARBA" id="ARBA00022763"/>
    </source>
</evidence>
<reference evidence="17" key="1">
    <citation type="submission" date="2015-08" db="EMBL/GenBank/DDBJ databases">
        <authorList>
            <person name="Varghese N."/>
        </authorList>
    </citation>
    <scope>NUCLEOTIDE SEQUENCE [LARGE SCALE GENOMIC DNA]</scope>
    <source>
        <strain evidence="17">DSM 18181</strain>
    </source>
</reference>
<dbReference type="FunFam" id="1.10.340.30:FF:000002">
    <property type="entry name" value="Adenine DNA glycosylase"/>
    <property type="match status" value="1"/>
</dbReference>
<dbReference type="Gene3D" id="1.10.340.30">
    <property type="entry name" value="Hypothetical protein, domain 2"/>
    <property type="match status" value="1"/>
</dbReference>
<dbReference type="Gene3D" id="3.90.79.10">
    <property type="entry name" value="Nucleoside Triphosphate Pyrophosphohydrolase"/>
    <property type="match status" value="1"/>
</dbReference>
<dbReference type="EC" id="3.2.2.31" evidence="4 14"/>
<evidence type="ECO:0000313" key="17">
    <source>
        <dbReference type="Proteomes" id="UP000183649"/>
    </source>
</evidence>
<evidence type="ECO:0000259" key="15">
    <source>
        <dbReference type="SMART" id="SM00478"/>
    </source>
</evidence>
<name>A0A0K6HXG1_9BURK</name>
<dbReference type="CDD" id="cd03431">
    <property type="entry name" value="NUDIX_DNA_Glycosylase_C-MutY"/>
    <property type="match status" value="1"/>
</dbReference>
<evidence type="ECO:0000256" key="7">
    <source>
        <dbReference type="ARBA" id="ARBA00022723"/>
    </source>
</evidence>
<dbReference type="GO" id="GO:0000701">
    <property type="term" value="F:purine-specific mismatch base pair DNA N-glycosylase activity"/>
    <property type="evidence" value="ECO:0007669"/>
    <property type="project" value="UniProtKB-EC"/>
</dbReference>
<dbReference type="PANTHER" id="PTHR42944">
    <property type="entry name" value="ADENINE DNA GLYCOSYLASE"/>
    <property type="match status" value="1"/>
</dbReference>
<dbReference type="GO" id="GO:0034039">
    <property type="term" value="F:8-oxo-7,8-dihydroguanine DNA N-glycosylase activity"/>
    <property type="evidence" value="ECO:0007669"/>
    <property type="project" value="TreeGrafter"/>
</dbReference>
<keyword evidence="13 14" id="KW-0326">Glycosidase</keyword>
<dbReference type="GO" id="GO:0046872">
    <property type="term" value="F:metal ion binding"/>
    <property type="evidence" value="ECO:0007669"/>
    <property type="project" value="UniProtKB-UniRule"/>
</dbReference>
<evidence type="ECO:0000256" key="1">
    <source>
        <dbReference type="ARBA" id="ARBA00000843"/>
    </source>
</evidence>
<dbReference type="STRING" id="339866.GCA_001418255_01103"/>
<evidence type="ECO:0000256" key="13">
    <source>
        <dbReference type="ARBA" id="ARBA00023295"/>
    </source>
</evidence>
<dbReference type="InterPro" id="IPR015797">
    <property type="entry name" value="NUDIX_hydrolase-like_dom_sf"/>
</dbReference>
<accession>A0A0K6HXG1</accession>
<keyword evidence="10 14" id="KW-0408">Iron</keyword>
<dbReference type="SMART" id="SM00478">
    <property type="entry name" value="ENDO3c"/>
    <property type="match status" value="1"/>
</dbReference>
<comment type="function">
    <text evidence="2">Adenine glycosylase active on G-A mispairs. MutY also corrects error-prone DNA synthesis past GO lesions which are due to the oxidatively damaged form of guanine: 7,8-dihydro-8-oxoguanine (8-oxo-dGTP).</text>
</comment>
<dbReference type="OrthoDB" id="9802365at2"/>
<dbReference type="Pfam" id="PF00633">
    <property type="entry name" value="HHH"/>
    <property type="match status" value="1"/>
</dbReference>
<comment type="similarity">
    <text evidence="3 14">Belongs to the Nth/MutY family.</text>
</comment>
<dbReference type="CDD" id="cd00056">
    <property type="entry name" value="ENDO3c"/>
    <property type="match status" value="1"/>
</dbReference>
<evidence type="ECO:0000256" key="11">
    <source>
        <dbReference type="ARBA" id="ARBA00023014"/>
    </source>
</evidence>
<dbReference type="InterPro" id="IPR000445">
    <property type="entry name" value="HhH_motif"/>
</dbReference>
<gene>
    <name evidence="16" type="ORF">Ga0061069_103223</name>
</gene>
<proteinExistence type="inferred from homology"/>
<dbReference type="InterPro" id="IPR005760">
    <property type="entry name" value="A/G_AdeGlyc_MutY"/>
</dbReference>
<evidence type="ECO:0000313" key="16">
    <source>
        <dbReference type="EMBL" id="CUA95727.1"/>
    </source>
</evidence>
<dbReference type="GO" id="GO:0035485">
    <property type="term" value="F:adenine/guanine mispair binding"/>
    <property type="evidence" value="ECO:0007669"/>
    <property type="project" value="TreeGrafter"/>
</dbReference>
<evidence type="ECO:0000256" key="9">
    <source>
        <dbReference type="ARBA" id="ARBA00022801"/>
    </source>
</evidence>
<evidence type="ECO:0000256" key="6">
    <source>
        <dbReference type="ARBA" id="ARBA00022485"/>
    </source>
</evidence>
<evidence type="ECO:0000256" key="2">
    <source>
        <dbReference type="ARBA" id="ARBA00002933"/>
    </source>
</evidence>
<keyword evidence="17" id="KW-1185">Reference proteome</keyword>
<evidence type="ECO:0000256" key="12">
    <source>
        <dbReference type="ARBA" id="ARBA00023204"/>
    </source>
</evidence>
<dbReference type="Pfam" id="PF14815">
    <property type="entry name" value="NUDIX_4"/>
    <property type="match status" value="1"/>
</dbReference>
<comment type="catalytic activity">
    <reaction evidence="1 14">
        <text>Hydrolyzes free adenine bases from 7,8-dihydro-8-oxoguanine:adenine mismatched double-stranded DNA, leaving an apurinic site.</text>
        <dbReference type="EC" id="3.2.2.31"/>
    </reaction>
</comment>
<dbReference type="InterPro" id="IPR003265">
    <property type="entry name" value="HhH-GPD_domain"/>
</dbReference>
<dbReference type="Proteomes" id="UP000183649">
    <property type="component" value="Unassembled WGS sequence"/>
</dbReference>
<dbReference type="InterPro" id="IPR023170">
    <property type="entry name" value="HhH_base_excis_C"/>
</dbReference>
<dbReference type="InterPro" id="IPR029119">
    <property type="entry name" value="MutY_C"/>
</dbReference>
<dbReference type="PANTHER" id="PTHR42944:SF1">
    <property type="entry name" value="ADENINE DNA GLYCOSYLASE"/>
    <property type="match status" value="1"/>
</dbReference>
<dbReference type="GO" id="GO:0051539">
    <property type="term" value="F:4 iron, 4 sulfur cluster binding"/>
    <property type="evidence" value="ECO:0007669"/>
    <property type="project" value="UniProtKB-UniRule"/>
</dbReference>
<dbReference type="SMART" id="SM00525">
    <property type="entry name" value="FES"/>
    <property type="match status" value="1"/>
</dbReference>
<dbReference type="AlphaFoldDB" id="A0A0K6HXG1"/>
<dbReference type="Pfam" id="PF00730">
    <property type="entry name" value="HhH-GPD"/>
    <property type="match status" value="1"/>
</dbReference>
<keyword evidence="11" id="KW-0411">Iron-sulfur</keyword>
<keyword evidence="6" id="KW-0004">4Fe-4S</keyword>
<evidence type="ECO:0000256" key="5">
    <source>
        <dbReference type="ARBA" id="ARBA00022023"/>
    </source>
</evidence>
<dbReference type="SUPFAM" id="SSF55811">
    <property type="entry name" value="Nudix"/>
    <property type="match status" value="1"/>
</dbReference>
<comment type="cofactor">
    <cofactor evidence="14">
        <name>[4Fe-4S] cluster</name>
        <dbReference type="ChEBI" id="CHEBI:49883"/>
    </cofactor>
    <text evidence="14">Binds 1 [4Fe-4S] cluster.</text>
</comment>
<dbReference type="InterPro" id="IPR003651">
    <property type="entry name" value="Endonuclease3_FeS-loop_motif"/>
</dbReference>
<keyword evidence="8 14" id="KW-0227">DNA damage</keyword>
<dbReference type="Gene3D" id="1.10.1670.10">
    <property type="entry name" value="Helix-hairpin-Helix base-excision DNA repair enzymes (C-terminal)"/>
    <property type="match status" value="1"/>
</dbReference>
<dbReference type="GO" id="GO:0006284">
    <property type="term" value="P:base-excision repair"/>
    <property type="evidence" value="ECO:0007669"/>
    <property type="project" value="UniProtKB-UniRule"/>
</dbReference>
<dbReference type="GO" id="GO:0006298">
    <property type="term" value="P:mismatch repair"/>
    <property type="evidence" value="ECO:0007669"/>
    <property type="project" value="TreeGrafter"/>
</dbReference>
<evidence type="ECO:0000256" key="14">
    <source>
        <dbReference type="RuleBase" id="RU365096"/>
    </source>
</evidence>
<keyword evidence="12" id="KW-0234">DNA repair</keyword>
<evidence type="ECO:0000256" key="4">
    <source>
        <dbReference type="ARBA" id="ARBA00012045"/>
    </source>
</evidence>
<dbReference type="EMBL" id="CYHF01000003">
    <property type="protein sequence ID" value="CUA95727.1"/>
    <property type="molecule type" value="Genomic_DNA"/>
</dbReference>
<dbReference type="InterPro" id="IPR011257">
    <property type="entry name" value="DNA_glycosylase"/>
</dbReference>
<keyword evidence="9" id="KW-0378">Hydrolase</keyword>
<dbReference type="GO" id="GO:0032357">
    <property type="term" value="F:oxidized purine DNA binding"/>
    <property type="evidence" value="ECO:0007669"/>
    <property type="project" value="TreeGrafter"/>
</dbReference>
<dbReference type="RefSeq" id="WP_055450018.1">
    <property type="nucleotide sequence ID" value="NZ_CYHF01000003.1"/>
</dbReference>
<keyword evidence="7" id="KW-0479">Metal-binding</keyword>
<evidence type="ECO:0000256" key="3">
    <source>
        <dbReference type="ARBA" id="ARBA00008343"/>
    </source>
</evidence>
<feature type="domain" description="HhH-GPD" evidence="15">
    <location>
        <begin position="57"/>
        <end position="209"/>
    </location>
</feature>
<evidence type="ECO:0000256" key="10">
    <source>
        <dbReference type="ARBA" id="ARBA00023004"/>
    </source>
</evidence>
<sequence length="376" mass="41565">MHASTVSDTDHATLPSDSVTPLPDFATRLVRWQRHSGRHDLPWQVRDPYRVWLSEIMLQQTQVATVLDYFERFTARFPTVQALAAAPEDEVLAAWSGLGYYRRARHLHRCALIVVETHGGVFPQTAESLATLPGIGPSTAAAIAAFCFDERAAILDGNVQRVLCRSHGVADPVPSTATTRKLWSLARSLLPQAPDIAAYTQGLMDLGATVCKPRQPSCGACPFAGDCRARLSGDPQRLPLRRPTRKSRPMRHTVMLWLRQPSTGLNWLERRPPQGIWPGLWSLPQFDTAQQALQFAARLGQVIGHQELATVRHAFTHFELTILPLRVELQARPGAAEPQGQWLDLDEATRLGLPAPVRSLLMQPIATAPLPSLLQG</sequence>
<dbReference type="NCBIfam" id="TIGR01084">
    <property type="entry name" value="mutY"/>
    <property type="match status" value="1"/>
</dbReference>
<protein>
    <recommendedName>
        <fullName evidence="5 14">Adenine DNA glycosylase</fullName>
        <ecNumber evidence="4 14">3.2.2.31</ecNumber>
    </recommendedName>
</protein>
<organism evidence="16 17">
    <name type="scientific">Thiomonas bhubaneswarensis</name>
    <dbReference type="NCBI Taxonomy" id="339866"/>
    <lineage>
        <taxon>Bacteria</taxon>
        <taxon>Pseudomonadati</taxon>
        <taxon>Pseudomonadota</taxon>
        <taxon>Betaproteobacteria</taxon>
        <taxon>Burkholderiales</taxon>
        <taxon>Thiomonas</taxon>
    </lineage>
</organism>